<name>A0A532V5U3_UNCL8</name>
<dbReference type="Gene3D" id="2.160.20.10">
    <property type="entry name" value="Single-stranded right-handed beta-helix, Pectin lyase-like"/>
    <property type="match status" value="1"/>
</dbReference>
<dbReference type="Pfam" id="PF18962">
    <property type="entry name" value="Por_Secre_tail"/>
    <property type="match status" value="1"/>
</dbReference>
<organism evidence="2 3">
    <name type="scientific">candidate division LCP-89 bacterium B3_LCP</name>
    <dbReference type="NCBI Taxonomy" id="2012998"/>
    <lineage>
        <taxon>Bacteria</taxon>
        <taxon>Pseudomonadati</taxon>
        <taxon>Bacteria division LCP-89</taxon>
    </lineage>
</organism>
<protein>
    <recommendedName>
        <fullName evidence="1">Secretion system C-terminal sorting domain-containing protein</fullName>
    </recommendedName>
</protein>
<dbReference type="Proteomes" id="UP000319619">
    <property type="component" value="Unassembled WGS sequence"/>
</dbReference>
<dbReference type="InterPro" id="IPR012334">
    <property type="entry name" value="Pectin_lyas_fold"/>
</dbReference>
<feature type="domain" description="Secretion system C-terminal sorting" evidence="1">
    <location>
        <begin position="152"/>
        <end position="227"/>
    </location>
</feature>
<reference evidence="2 3" key="1">
    <citation type="submission" date="2017-06" db="EMBL/GenBank/DDBJ databases">
        <title>Novel microbial phyla capable of carbon fixation and sulfur reduction in deep-sea sediments.</title>
        <authorList>
            <person name="Huang J."/>
            <person name="Baker B."/>
            <person name="Wang Y."/>
        </authorList>
    </citation>
    <scope>NUCLEOTIDE SEQUENCE [LARGE SCALE GENOMIC DNA]</scope>
    <source>
        <strain evidence="2">B3_LCP</strain>
    </source>
</reference>
<dbReference type="Gene3D" id="2.60.40.4070">
    <property type="match status" value="1"/>
</dbReference>
<comment type="caution">
    <text evidence="2">The sequence shown here is derived from an EMBL/GenBank/DDBJ whole genome shotgun (WGS) entry which is preliminary data.</text>
</comment>
<sequence>MYRGAGVLTLYTPFALVNNTISKNQCTDITPAASGAGVHAYAGGSSIDGSNNIVYGNIATVNPNCHGDVFFNYSCIEGGMTGTGNITDDPMFTDDYSLQWGSPCIDTGDPLSAYDPDGTIADMGAYPFDQTTGVENGNEAGNPSGFFMYSCYPNPFNPSTAISYDLPKAAHILLTVYDINGKQVAQLADGCQVAGSHELIFDAVNLSSGIYFARLQVGNLQQTQKLVLVK</sequence>
<dbReference type="InterPro" id="IPR011050">
    <property type="entry name" value="Pectin_lyase_fold/virulence"/>
</dbReference>
<evidence type="ECO:0000313" key="3">
    <source>
        <dbReference type="Proteomes" id="UP000319619"/>
    </source>
</evidence>
<evidence type="ECO:0000259" key="1">
    <source>
        <dbReference type="Pfam" id="PF18962"/>
    </source>
</evidence>
<proteinExistence type="predicted"/>
<evidence type="ECO:0000313" key="2">
    <source>
        <dbReference type="EMBL" id="TKJ42558.1"/>
    </source>
</evidence>
<dbReference type="SUPFAM" id="SSF51126">
    <property type="entry name" value="Pectin lyase-like"/>
    <property type="match status" value="1"/>
</dbReference>
<accession>A0A532V5U3</accession>
<dbReference type="NCBIfam" id="TIGR04183">
    <property type="entry name" value="Por_Secre_tail"/>
    <property type="match status" value="1"/>
</dbReference>
<dbReference type="EMBL" id="NJBN01000001">
    <property type="protein sequence ID" value="TKJ42558.1"/>
    <property type="molecule type" value="Genomic_DNA"/>
</dbReference>
<dbReference type="InterPro" id="IPR026444">
    <property type="entry name" value="Secre_tail"/>
</dbReference>
<dbReference type="AlphaFoldDB" id="A0A532V5U3"/>
<gene>
    <name evidence="2" type="ORF">CEE37_02395</name>
</gene>